<dbReference type="EMBL" id="FUYH01000009">
    <property type="protein sequence ID" value="SKA89099.1"/>
    <property type="molecule type" value="Genomic_DNA"/>
</dbReference>
<dbReference type="Pfam" id="PF08812">
    <property type="entry name" value="YtxC"/>
    <property type="match status" value="1"/>
</dbReference>
<dbReference type="InterPro" id="IPR014199">
    <property type="entry name" value="Spore_YtxC"/>
</dbReference>
<evidence type="ECO:0000313" key="1">
    <source>
        <dbReference type="EMBL" id="SKA89099.1"/>
    </source>
</evidence>
<proteinExistence type="predicted"/>
<dbReference type="OrthoDB" id="2986513at2"/>
<dbReference type="RefSeq" id="WP_078696503.1">
    <property type="nucleotide sequence ID" value="NZ_FUYH01000009.1"/>
</dbReference>
<gene>
    <name evidence="1" type="ORF">SAMN05443428_10974</name>
</gene>
<protein>
    <submittedName>
        <fullName evidence="1">Putative sporulation protein YtxC</fullName>
    </submittedName>
</protein>
<dbReference type="STRING" id="1147123.SAMN05443428_10974"/>
<evidence type="ECO:0000313" key="2">
    <source>
        <dbReference type="Proteomes" id="UP000190105"/>
    </source>
</evidence>
<reference evidence="2" key="1">
    <citation type="submission" date="2017-02" db="EMBL/GenBank/DDBJ databases">
        <authorList>
            <person name="Varghese N."/>
            <person name="Submissions S."/>
        </authorList>
    </citation>
    <scope>NUCLEOTIDE SEQUENCE [LARGE SCALE GENOMIC DNA]</scope>
    <source>
        <strain evidence="2">USBA 833</strain>
    </source>
</reference>
<organism evidence="1 2">
    <name type="scientific">Caloramator quimbayensis</name>
    <dbReference type="NCBI Taxonomy" id="1147123"/>
    <lineage>
        <taxon>Bacteria</taxon>
        <taxon>Bacillati</taxon>
        <taxon>Bacillota</taxon>
        <taxon>Clostridia</taxon>
        <taxon>Eubacteriales</taxon>
        <taxon>Clostridiaceae</taxon>
        <taxon>Caloramator</taxon>
    </lineage>
</organism>
<dbReference type="AlphaFoldDB" id="A0A1T4XHS7"/>
<dbReference type="NCBIfam" id="TIGR02834">
    <property type="entry name" value="spo_ytxC"/>
    <property type="match status" value="1"/>
</dbReference>
<name>A0A1T4XHS7_9CLOT</name>
<accession>A0A1T4XHS7</accession>
<keyword evidence="2" id="KW-1185">Reference proteome</keyword>
<dbReference type="Proteomes" id="UP000190105">
    <property type="component" value="Unassembled WGS sequence"/>
</dbReference>
<sequence length="308" mass="35785">MILLSIGYNKKSRDIYSGLSDLCRFFKDKGMNIAIVENDIGNMHNIKCILRDSENDIKLFDDYRDMFYLYASNIIYDFISKEYELSLIDKIIKENYSYLSSEDLNEIKKRCMSVVMGLGVINTENILTTINRKNSMIKKIEEFLQESTEIILDGFITFRLKEMSTELKVIVDGVVEEYVLEKEYSEFIKLLKYFVEIQESKYDLINIIINEKGEYIIEDEKGSNITKEFFEDFDIDNLKGEINKHDMLISALITCAPKKILIHGAENAQCEETIETIKSIFLDKLNFCSGCDMCKPFKSAVKSQKPEL</sequence>